<proteinExistence type="predicted"/>
<dbReference type="EMBL" id="JAIRAU010000001">
    <property type="protein sequence ID" value="MBZ5707714.1"/>
    <property type="molecule type" value="Genomic_DNA"/>
</dbReference>
<dbReference type="InterPro" id="IPR008279">
    <property type="entry name" value="PEP-util_enz_mobile_dom"/>
</dbReference>
<organism evidence="2 3">
    <name type="scientific">Nannocystis pusilla</name>
    <dbReference type="NCBI Taxonomy" id="889268"/>
    <lineage>
        <taxon>Bacteria</taxon>
        <taxon>Pseudomonadati</taxon>
        <taxon>Myxococcota</taxon>
        <taxon>Polyangia</taxon>
        <taxon>Nannocystales</taxon>
        <taxon>Nannocystaceae</taxon>
        <taxon>Nannocystis</taxon>
    </lineage>
</organism>
<dbReference type="SUPFAM" id="SSF56059">
    <property type="entry name" value="Glutathione synthetase ATP-binding domain-like"/>
    <property type="match status" value="1"/>
</dbReference>
<dbReference type="SUPFAM" id="SSF52009">
    <property type="entry name" value="Phosphohistidine domain"/>
    <property type="match status" value="1"/>
</dbReference>
<keyword evidence="3" id="KW-1185">Reference proteome</keyword>
<feature type="domain" description="PEP-utilising enzyme mobile" evidence="1">
    <location>
        <begin position="528"/>
        <end position="596"/>
    </location>
</feature>
<gene>
    <name evidence="2" type="ORF">K7C98_00485</name>
</gene>
<dbReference type="RefSeq" id="WP_224189477.1">
    <property type="nucleotide sequence ID" value="NZ_JAIRAU010000001.1"/>
</dbReference>
<dbReference type="Gene3D" id="3.50.30.10">
    <property type="entry name" value="Phosphohistidine domain"/>
    <property type="match status" value="1"/>
</dbReference>
<accession>A0ABS7THL9</accession>
<dbReference type="InterPro" id="IPR036637">
    <property type="entry name" value="Phosphohistidine_dom_sf"/>
</dbReference>
<dbReference type="Proteomes" id="UP001139031">
    <property type="component" value="Unassembled WGS sequence"/>
</dbReference>
<evidence type="ECO:0000313" key="2">
    <source>
        <dbReference type="EMBL" id="MBZ5707714.1"/>
    </source>
</evidence>
<evidence type="ECO:0000313" key="3">
    <source>
        <dbReference type="Proteomes" id="UP001139031"/>
    </source>
</evidence>
<comment type="caution">
    <text evidence="2">The sequence shown here is derived from an EMBL/GenBank/DDBJ whole genome shotgun (WGS) entry which is preliminary data.</text>
</comment>
<protein>
    <recommendedName>
        <fullName evidence="1">PEP-utilising enzyme mobile domain-containing protein</fullName>
    </recommendedName>
</protein>
<dbReference type="Pfam" id="PF00391">
    <property type="entry name" value="PEP-utilizers"/>
    <property type="match status" value="1"/>
</dbReference>
<evidence type="ECO:0000259" key="1">
    <source>
        <dbReference type="Pfam" id="PF00391"/>
    </source>
</evidence>
<name>A0ABS7THL9_9BACT</name>
<reference evidence="2" key="1">
    <citation type="submission" date="2021-08" db="EMBL/GenBank/DDBJ databases">
        <authorList>
            <person name="Stevens D.C."/>
        </authorList>
    </citation>
    <scope>NUCLEOTIDE SEQUENCE</scope>
    <source>
        <strain evidence="2">DSM 53165</strain>
    </source>
</reference>
<sequence length="608" mass="64129">MLVLGDLPGPDIAPKPAVLSRLRRAGLPVPPGFALDLAELARPDVRARLADLLAGGPVIVRAALAREDSADAAAAGLGLSIPDCRDLDDLDRAAAAIAHAARDPWLERYSGGAPAFQLLVQRQVERRWLAVAAADRGGARLLELHDAARPDALAAGADPRWSGPLALAEPDLRAAVTSIFDHVETVMSEVPALDLELVVDPAGATWLVQARPLARPLTPGWREFLAVVAPGEDHVPGLPDLWRLDAEHNPAALSPAHAGVVTWLVGQGAGDLAVLAGWLYFAATSGPARDIDPQRALADLRGRHLPTARRVLAEIVAGLAGDLRLLLARALEHLRCTLAVHAEVRVELPRELPAPDPAAALSLRDRTDYLDVLPAAWDIASPALADLVDPTCLERKADPAAADPPERGRAAVLVRELDDHLFALGLAPLRRVYLAAGERLGLGADVFLLAPDELGDALAGRAVPDLAARRREHEQHAALQPPLALFDGRPVPLSPRRRLCGIPVGSPARGPVARRSDLADLLARPPAAGSVVVLPALTAQAAVALRALAVRAVCCEYGGALSHAALMARELGLSALIGCSGCSELHDGLMVEVDTRVGRLRMRPRDMS</sequence>